<dbReference type="RefSeq" id="WP_238073130.1">
    <property type="nucleotide sequence ID" value="NZ_JAKNJB010000004.1"/>
</dbReference>
<comment type="caution">
    <text evidence="2">The sequence shown here is derived from an EMBL/GenBank/DDBJ whole genome shotgun (WGS) entry which is preliminary data.</text>
</comment>
<dbReference type="InterPro" id="IPR006119">
    <property type="entry name" value="Resolv_N"/>
</dbReference>
<dbReference type="Pfam" id="PF00239">
    <property type="entry name" value="Resolvase"/>
    <property type="match status" value="1"/>
</dbReference>
<dbReference type="Proteomes" id="UP001200313">
    <property type="component" value="Unassembled WGS sequence"/>
</dbReference>
<organism evidence="2 3">
    <name type="scientific">Intestinimonas massiliensis</name>
    <name type="common">ex Afouda et al. 2020</name>
    <dbReference type="NCBI Taxonomy" id="1673721"/>
    <lineage>
        <taxon>Bacteria</taxon>
        <taxon>Bacillati</taxon>
        <taxon>Bacillota</taxon>
        <taxon>Clostridia</taxon>
        <taxon>Eubacteriales</taxon>
        <taxon>Intestinimonas</taxon>
    </lineage>
</organism>
<sequence>MKRCIIYARIGGPASEINNSLMQAQLAGLRTTAEGLGLEVVAELPVFEYGTDGNRQSIKTLARDRRHGLYECVLVKNLSRLARGEAILEVGRKFASAGLSVYTPSGRAELIPPVYAFYSRYRTEGGPAFGSRNKK</sequence>
<name>A0ABS9M5I4_9FIRM</name>
<gene>
    <name evidence="2" type="ORF">L0P79_03025</name>
</gene>
<keyword evidence="3" id="KW-1185">Reference proteome</keyword>
<dbReference type="InterPro" id="IPR036162">
    <property type="entry name" value="Resolvase-like_N_sf"/>
</dbReference>
<evidence type="ECO:0000259" key="1">
    <source>
        <dbReference type="SMART" id="SM00857"/>
    </source>
</evidence>
<protein>
    <submittedName>
        <fullName evidence="2">Recombinase family protein</fullName>
    </submittedName>
</protein>
<dbReference type="Gene3D" id="3.40.50.1390">
    <property type="entry name" value="Resolvase, N-terminal catalytic domain"/>
    <property type="match status" value="1"/>
</dbReference>
<dbReference type="SMART" id="SM00857">
    <property type="entry name" value="Resolvase"/>
    <property type="match status" value="1"/>
</dbReference>
<dbReference type="EMBL" id="JAKNJB010000004">
    <property type="protein sequence ID" value="MCG4526044.1"/>
    <property type="molecule type" value="Genomic_DNA"/>
</dbReference>
<proteinExistence type="predicted"/>
<evidence type="ECO:0000313" key="3">
    <source>
        <dbReference type="Proteomes" id="UP001200313"/>
    </source>
</evidence>
<accession>A0ABS9M5I4</accession>
<dbReference type="SUPFAM" id="SSF53041">
    <property type="entry name" value="Resolvase-like"/>
    <property type="match status" value="1"/>
</dbReference>
<feature type="domain" description="Resolvase/invertase-type recombinase catalytic" evidence="1">
    <location>
        <begin position="4"/>
        <end position="127"/>
    </location>
</feature>
<evidence type="ECO:0000313" key="2">
    <source>
        <dbReference type="EMBL" id="MCG4526044.1"/>
    </source>
</evidence>
<reference evidence="2 3" key="1">
    <citation type="submission" date="2022-01" db="EMBL/GenBank/DDBJ databases">
        <title>Collection of gut derived symbiotic bacterial strains cultured from healthy donors.</title>
        <authorList>
            <person name="Lin H."/>
            <person name="Kohout C."/>
            <person name="Waligurski E."/>
            <person name="Pamer E.G."/>
        </authorList>
    </citation>
    <scope>NUCLEOTIDE SEQUENCE [LARGE SCALE GENOMIC DNA]</scope>
    <source>
        <strain evidence="2 3">DFI.3.7</strain>
    </source>
</reference>